<protein>
    <submittedName>
        <fullName evidence="3">Cysteine hydrolase family protein</fullName>
        <ecNumber evidence="3">3.-.-.-</ecNumber>
    </submittedName>
</protein>
<dbReference type="InterPro" id="IPR050272">
    <property type="entry name" value="Isochorismatase-like_hydrls"/>
</dbReference>
<sequence length="179" mass="19088">MSKPNKTGKRALIVIDVQNDYFADGLFPQWEAERVLENSLTAIAHASAAGDDVILIQHIAANDAGPAPFFNPDTPGVELHPKLLAAVPAATRVVKQHADSFLNTRLHAVLLASGCTELLLCGMMTQNCVTHTALSPLASGYRMAVIPEACSSVSQMIHLIALRALSDRVPLLSLAAAWD</sequence>
<evidence type="ECO:0000259" key="2">
    <source>
        <dbReference type="Pfam" id="PF00857"/>
    </source>
</evidence>
<name>A0ABV8CRG0_9GAMM</name>
<gene>
    <name evidence="3" type="ORF">ACFOSS_13000</name>
</gene>
<keyword evidence="1 3" id="KW-0378">Hydrolase</keyword>
<dbReference type="RefSeq" id="WP_377153181.1">
    <property type="nucleotide sequence ID" value="NZ_JBHSAF010000014.1"/>
</dbReference>
<keyword evidence="4" id="KW-1185">Reference proteome</keyword>
<accession>A0ABV8CRG0</accession>
<dbReference type="Pfam" id="PF00857">
    <property type="entry name" value="Isochorismatase"/>
    <property type="match status" value="1"/>
</dbReference>
<dbReference type="GO" id="GO:0016787">
    <property type="term" value="F:hydrolase activity"/>
    <property type="evidence" value="ECO:0007669"/>
    <property type="project" value="UniProtKB-KW"/>
</dbReference>
<dbReference type="PANTHER" id="PTHR43540:SF15">
    <property type="entry name" value="BLR5631 PROTEIN"/>
    <property type="match status" value="1"/>
</dbReference>
<evidence type="ECO:0000313" key="4">
    <source>
        <dbReference type="Proteomes" id="UP001595692"/>
    </source>
</evidence>
<dbReference type="PANTHER" id="PTHR43540">
    <property type="entry name" value="PEROXYUREIDOACRYLATE/UREIDOACRYLATE AMIDOHYDROLASE-RELATED"/>
    <property type="match status" value="1"/>
</dbReference>
<organism evidence="3 4">
    <name type="scientific">Pseudaeromonas sharmana</name>
    <dbReference type="NCBI Taxonomy" id="328412"/>
    <lineage>
        <taxon>Bacteria</taxon>
        <taxon>Pseudomonadati</taxon>
        <taxon>Pseudomonadota</taxon>
        <taxon>Gammaproteobacteria</taxon>
        <taxon>Aeromonadales</taxon>
        <taxon>Aeromonadaceae</taxon>
        <taxon>Pseudaeromonas</taxon>
    </lineage>
</organism>
<dbReference type="Proteomes" id="UP001595692">
    <property type="component" value="Unassembled WGS sequence"/>
</dbReference>
<feature type="domain" description="Isochorismatase-like" evidence="2">
    <location>
        <begin position="11"/>
        <end position="168"/>
    </location>
</feature>
<evidence type="ECO:0000313" key="3">
    <source>
        <dbReference type="EMBL" id="MFC3914376.1"/>
    </source>
</evidence>
<dbReference type="InterPro" id="IPR000868">
    <property type="entry name" value="Isochorismatase-like_dom"/>
</dbReference>
<dbReference type="EMBL" id="JBHSAF010000014">
    <property type="protein sequence ID" value="MFC3914376.1"/>
    <property type="molecule type" value="Genomic_DNA"/>
</dbReference>
<dbReference type="EC" id="3.-.-.-" evidence="3"/>
<reference evidence="4" key="1">
    <citation type="journal article" date="2019" name="Int. J. Syst. Evol. Microbiol.">
        <title>The Global Catalogue of Microorganisms (GCM) 10K type strain sequencing project: providing services to taxonomists for standard genome sequencing and annotation.</title>
        <authorList>
            <consortium name="The Broad Institute Genomics Platform"/>
            <consortium name="The Broad Institute Genome Sequencing Center for Infectious Disease"/>
            <person name="Wu L."/>
            <person name="Ma J."/>
        </authorList>
    </citation>
    <scope>NUCLEOTIDE SEQUENCE [LARGE SCALE GENOMIC DNA]</scope>
    <source>
        <strain evidence="4">CCUG 54939</strain>
    </source>
</reference>
<proteinExistence type="predicted"/>
<comment type="caution">
    <text evidence="3">The sequence shown here is derived from an EMBL/GenBank/DDBJ whole genome shotgun (WGS) entry which is preliminary data.</text>
</comment>
<dbReference type="InterPro" id="IPR036380">
    <property type="entry name" value="Isochorismatase-like_sf"/>
</dbReference>
<dbReference type="SUPFAM" id="SSF52499">
    <property type="entry name" value="Isochorismatase-like hydrolases"/>
    <property type="match status" value="1"/>
</dbReference>
<evidence type="ECO:0000256" key="1">
    <source>
        <dbReference type="ARBA" id="ARBA00022801"/>
    </source>
</evidence>
<dbReference type="CDD" id="cd01014">
    <property type="entry name" value="nicotinamidase_related"/>
    <property type="match status" value="1"/>
</dbReference>
<dbReference type="Gene3D" id="3.40.50.850">
    <property type="entry name" value="Isochorismatase-like"/>
    <property type="match status" value="1"/>
</dbReference>